<feature type="transmembrane region" description="Helical" evidence="1">
    <location>
        <begin position="64"/>
        <end position="83"/>
    </location>
</feature>
<protein>
    <recommendedName>
        <fullName evidence="4">HPP family protein</fullName>
    </recommendedName>
</protein>
<feature type="transmembrane region" description="Helical" evidence="1">
    <location>
        <begin position="21"/>
        <end position="44"/>
    </location>
</feature>
<evidence type="ECO:0000313" key="3">
    <source>
        <dbReference type="Proteomes" id="UP000295509"/>
    </source>
</evidence>
<dbReference type="EMBL" id="SORE01000008">
    <property type="protein sequence ID" value="TDY50798.1"/>
    <property type="molecule type" value="Genomic_DNA"/>
</dbReference>
<keyword evidence="3" id="KW-1185">Reference proteome</keyword>
<evidence type="ECO:0008006" key="4">
    <source>
        <dbReference type="Google" id="ProtNLM"/>
    </source>
</evidence>
<accession>A0A4R8LTF9</accession>
<evidence type="ECO:0000313" key="2">
    <source>
        <dbReference type="EMBL" id="TDY50798.1"/>
    </source>
</evidence>
<feature type="transmembrane region" description="Helical" evidence="1">
    <location>
        <begin position="130"/>
        <end position="152"/>
    </location>
</feature>
<dbReference type="Proteomes" id="UP000295509">
    <property type="component" value="Unassembled WGS sequence"/>
</dbReference>
<evidence type="ECO:0000256" key="1">
    <source>
        <dbReference type="SAM" id="Phobius"/>
    </source>
</evidence>
<keyword evidence="1" id="KW-1133">Transmembrane helix</keyword>
<feature type="transmembrane region" description="Helical" evidence="1">
    <location>
        <begin position="263"/>
        <end position="281"/>
    </location>
</feature>
<dbReference type="AlphaFoldDB" id="A0A4R8LTF9"/>
<organism evidence="2 3">
    <name type="scientific">Paraburkholderia rhizosphaerae</name>
    <dbReference type="NCBI Taxonomy" id="480658"/>
    <lineage>
        <taxon>Bacteria</taxon>
        <taxon>Pseudomonadati</taxon>
        <taxon>Pseudomonadota</taxon>
        <taxon>Betaproteobacteria</taxon>
        <taxon>Burkholderiales</taxon>
        <taxon>Burkholderiaceae</taxon>
        <taxon>Paraburkholderia</taxon>
    </lineage>
</organism>
<name>A0A4R8LTF9_9BURK</name>
<keyword evidence="1" id="KW-0812">Transmembrane</keyword>
<feature type="transmembrane region" description="Helical" evidence="1">
    <location>
        <begin position="189"/>
        <end position="216"/>
    </location>
</feature>
<keyword evidence="1" id="KW-0472">Membrane</keyword>
<reference evidence="2 3" key="1">
    <citation type="submission" date="2019-03" db="EMBL/GenBank/DDBJ databases">
        <title>Genomic Encyclopedia of Type Strains, Phase III (KMG-III): the genomes of soil and plant-associated and newly described type strains.</title>
        <authorList>
            <person name="Whitman W."/>
        </authorList>
    </citation>
    <scope>NUCLEOTIDE SEQUENCE [LARGE SCALE GENOMIC DNA]</scope>
    <source>
        <strain evidence="2 3">LMG 29544</strain>
    </source>
</reference>
<comment type="caution">
    <text evidence="2">The sequence shown here is derived from an EMBL/GenBank/DDBJ whole genome shotgun (WGS) entry which is preliminary data.</text>
</comment>
<sequence>MSISIRQDPRCRFTDALNLGAVLSLVLLAVVAKAALLTGAFYVLFPELAALSYDVFTRPAGSWARSPIMLAITPAVTAAMGTAVTQAMVYGLWSVAVAIAGATLIIWLMRSPIMPAISAAFLPLAFGITSWWYPVSIAAVMTVLAGVSIVYSRMLTSGDRQRVPALDTEARADEVEVAPTRHKTSLRAFLFFAFLFAVYVLASVTGLRLILFPPLVMIAFEIFNNADSRPWAKRPLVLPLVCSMSAGVGLAVLVAFGAGPLSVVISLLVGILALRALRLHFPPALTVGLLPQIMPHADWSFVLAVALGSATLTGAFLLVRPLLLNQSVALAADRSGSGSPG</sequence>
<gene>
    <name evidence="2" type="ORF">BX592_10833</name>
</gene>
<feature type="transmembrane region" description="Helical" evidence="1">
    <location>
        <begin position="301"/>
        <end position="319"/>
    </location>
</feature>
<feature type="transmembrane region" description="Helical" evidence="1">
    <location>
        <begin position="236"/>
        <end position="256"/>
    </location>
</feature>
<feature type="transmembrane region" description="Helical" evidence="1">
    <location>
        <begin position="90"/>
        <end position="110"/>
    </location>
</feature>
<proteinExistence type="predicted"/>